<keyword evidence="5" id="KW-0012">Acyltransferase</keyword>
<evidence type="ECO:0000256" key="2">
    <source>
        <dbReference type="ARBA" id="ARBA00022692"/>
    </source>
</evidence>
<name>A0A1A9WLK9_9MUSC</name>
<dbReference type="AlphaFoldDB" id="A0A1A9WLK9"/>
<evidence type="ECO:0000313" key="8">
    <source>
        <dbReference type="Proteomes" id="UP000091820"/>
    </source>
</evidence>
<keyword evidence="8" id="KW-1185">Reference proteome</keyword>
<dbReference type="VEuPathDB" id="VectorBase:GBRI024053"/>
<keyword evidence="2 5" id="KW-0812">Transmembrane</keyword>
<reference evidence="8" key="1">
    <citation type="submission" date="2014-03" db="EMBL/GenBank/DDBJ databases">
        <authorList>
            <person name="Aksoy S."/>
            <person name="Warren W."/>
            <person name="Wilson R.K."/>
        </authorList>
    </citation>
    <scope>NUCLEOTIDE SEQUENCE [LARGE SCALE GENOMIC DNA]</scope>
    <source>
        <strain evidence="8">IAEA</strain>
    </source>
</reference>
<evidence type="ECO:0000256" key="3">
    <source>
        <dbReference type="ARBA" id="ARBA00022989"/>
    </source>
</evidence>
<comment type="similarity">
    <text evidence="5">Belongs to the DHHC palmitoyltransferase family.</text>
</comment>
<evidence type="ECO:0000313" key="7">
    <source>
        <dbReference type="EnsemblMetazoa" id="GBRI024053-PA"/>
    </source>
</evidence>
<sequence length="228" mass="27130">MEFIFNNIAMISIPYWNVCLNLNVTNLLSFVLMPGLCLLGALHQFIALLLIPTCTFVILYNHRKTQSNRRQTRFFAIWLWSAMLFTTLMYHWDVYYVQMLRMTIQRTVTALLAIAALYCAGSTIYVLKWRQPLNSSMNCNHEISNEDNNFVIDLQYLIEEHPKICIHCNRERPPKSVHCSMCRTCVEGFIYHSYWLDCCINKENSRFYYATLKYIKFFKQLDLNRRDK</sequence>
<proteinExistence type="inferred from homology"/>
<comment type="subcellular location">
    <subcellularLocation>
        <location evidence="1">Membrane</location>
        <topology evidence="1">Multi-pass membrane protein</topology>
    </subcellularLocation>
</comment>
<evidence type="ECO:0000256" key="1">
    <source>
        <dbReference type="ARBA" id="ARBA00004141"/>
    </source>
</evidence>
<dbReference type="InterPro" id="IPR001594">
    <property type="entry name" value="Palmitoyltrfase_DHHC"/>
</dbReference>
<dbReference type="GO" id="GO:0019706">
    <property type="term" value="F:protein-cysteine S-palmitoyltransferase activity"/>
    <property type="evidence" value="ECO:0007669"/>
    <property type="project" value="UniProtKB-EC"/>
</dbReference>
<dbReference type="EC" id="2.3.1.225" evidence="5"/>
<evidence type="ECO:0000256" key="5">
    <source>
        <dbReference type="RuleBase" id="RU079119"/>
    </source>
</evidence>
<feature type="transmembrane region" description="Helical" evidence="5">
    <location>
        <begin position="30"/>
        <end position="60"/>
    </location>
</feature>
<protein>
    <recommendedName>
        <fullName evidence="5">Palmitoyltransferase</fullName>
        <ecNumber evidence="5">2.3.1.225</ecNumber>
    </recommendedName>
</protein>
<dbReference type="STRING" id="37001.A0A1A9WLK9"/>
<keyword evidence="3 5" id="KW-1133">Transmembrane helix</keyword>
<reference evidence="7" key="2">
    <citation type="submission" date="2020-05" db="UniProtKB">
        <authorList>
            <consortium name="EnsemblMetazoa"/>
        </authorList>
    </citation>
    <scope>IDENTIFICATION</scope>
    <source>
        <strain evidence="7">IAEA</strain>
    </source>
</reference>
<dbReference type="EnsemblMetazoa" id="GBRI024053-RA">
    <property type="protein sequence ID" value="GBRI024053-PA"/>
    <property type="gene ID" value="GBRI024053"/>
</dbReference>
<feature type="transmembrane region" description="Helical" evidence="5">
    <location>
        <begin position="72"/>
        <end position="92"/>
    </location>
</feature>
<evidence type="ECO:0000256" key="4">
    <source>
        <dbReference type="ARBA" id="ARBA00023136"/>
    </source>
</evidence>
<dbReference type="Proteomes" id="UP000091820">
    <property type="component" value="Unassembled WGS sequence"/>
</dbReference>
<keyword evidence="5" id="KW-0808">Transferase</keyword>
<comment type="catalytic activity">
    <reaction evidence="5">
        <text>L-cysteinyl-[protein] + hexadecanoyl-CoA = S-hexadecanoyl-L-cysteinyl-[protein] + CoA</text>
        <dbReference type="Rhea" id="RHEA:36683"/>
        <dbReference type="Rhea" id="RHEA-COMP:10131"/>
        <dbReference type="Rhea" id="RHEA-COMP:11032"/>
        <dbReference type="ChEBI" id="CHEBI:29950"/>
        <dbReference type="ChEBI" id="CHEBI:57287"/>
        <dbReference type="ChEBI" id="CHEBI:57379"/>
        <dbReference type="ChEBI" id="CHEBI:74151"/>
        <dbReference type="EC" id="2.3.1.225"/>
    </reaction>
</comment>
<feature type="domain" description="Palmitoyltransferase DHHC" evidence="6">
    <location>
        <begin position="159"/>
        <end position="214"/>
    </location>
</feature>
<accession>A0A1A9WLK9</accession>
<comment type="domain">
    <text evidence="5">The DHHC domain is required for palmitoyltransferase activity.</text>
</comment>
<dbReference type="Pfam" id="PF01529">
    <property type="entry name" value="DHHC"/>
    <property type="match status" value="1"/>
</dbReference>
<dbReference type="GO" id="GO:0016020">
    <property type="term" value="C:membrane"/>
    <property type="evidence" value="ECO:0007669"/>
    <property type="project" value="UniProtKB-SubCell"/>
</dbReference>
<organism evidence="7 8">
    <name type="scientific">Glossina brevipalpis</name>
    <dbReference type="NCBI Taxonomy" id="37001"/>
    <lineage>
        <taxon>Eukaryota</taxon>
        <taxon>Metazoa</taxon>
        <taxon>Ecdysozoa</taxon>
        <taxon>Arthropoda</taxon>
        <taxon>Hexapoda</taxon>
        <taxon>Insecta</taxon>
        <taxon>Pterygota</taxon>
        <taxon>Neoptera</taxon>
        <taxon>Endopterygota</taxon>
        <taxon>Diptera</taxon>
        <taxon>Brachycera</taxon>
        <taxon>Muscomorpha</taxon>
        <taxon>Hippoboscoidea</taxon>
        <taxon>Glossinidae</taxon>
        <taxon>Glossina</taxon>
    </lineage>
</organism>
<dbReference type="PROSITE" id="PS50216">
    <property type="entry name" value="DHHC"/>
    <property type="match status" value="1"/>
</dbReference>
<feature type="transmembrane region" description="Helical" evidence="5">
    <location>
        <begin position="104"/>
        <end position="127"/>
    </location>
</feature>
<keyword evidence="4 5" id="KW-0472">Membrane</keyword>
<evidence type="ECO:0000259" key="6">
    <source>
        <dbReference type="Pfam" id="PF01529"/>
    </source>
</evidence>